<organism evidence="1">
    <name type="scientific">Picea glauca</name>
    <name type="common">White spruce</name>
    <name type="synonym">Pinus glauca</name>
    <dbReference type="NCBI Taxonomy" id="3330"/>
    <lineage>
        <taxon>Eukaryota</taxon>
        <taxon>Viridiplantae</taxon>
        <taxon>Streptophyta</taxon>
        <taxon>Embryophyta</taxon>
        <taxon>Tracheophyta</taxon>
        <taxon>Spermatophyta</taxon>
        <taxon>Pinopsida</taxon>
        <taxon>Pinidae</taxon>
        <taxon>Conifers I</taxon>
        <taxon>Pinales</taxon>
        <taxon>Pinaceae</taxon>
        <taxon>Picea</taxon>
    </lineage>
</organism>
<dbReference type="AlphaFoldDB" id="A0A101M0N2"/>
<proteinExistence type="predicted"/>
<comment type="caution">
    <text evidence="1">The sequence shown here is derived from an EMBL/GenBank/DDBJ whole genome shotgun (WGS) entry which is preliminary data.</text>
</comment>
<sequence>MNTANRDVWAQRDLLQNEIWTVPTRHCLTLPSRTTYFPPQLTFPPICHFPPHMSVVFLDCGPLLTSVLSLLDLRPGSLLERRTFGFPPTNVRMYALSIGRYSGWAMKVLLGVRTSHRLANHFVS</sequence>
<keyword evidence="1" id="KW-0496">Mitochondrion</keyword>
<reference evidence="1" key="1">
    <citation type="journal article" date="2015" name="Genome Biol. Evol.">
        <title>Organellar Genomes of White Spruce (Picea glauca): Assembly and Annotation.</title>
        <authorList>
            <person name="Jackman S.D."/>
            <person name="Warren R.L."/>
            <person name="Gibb E.A."/>
            <person name="Vandervalk B.P."/>
            <person name="Mohamadi H."/>
            <person name="Chu J."/>
            <person name="Raymond A."/>
            <person name="Pleasance S."/>
            <person name="Coope R."/>
            <person name="Wildung M.R."/>
            <person name="Ritland C.E."/>
            <person name="Bousquet J."/>
            <person name="Jones S.J."/>
            <person name="Bohlmann J."/>
            <person name="Birol I."/>
        </authorList>
    </citation>
    <scope>NUCLEOTIDE SEQUENCE [LARGE SCALE GENOMIC DNA]</scope>
    <source>
        <tissue evidence="1">Flushing bud</tissue>
    </source>
</reference>
<protein>
    <submittedName>
        <fullName evidence="1">Uncharacterized protein</fullName>
    </submittedName>
</protein>
<gene>
    <name evidence="1" type="ORF">ABT39_MTgene4171</name>
</gene>
<geneLocation type="mitochondrion" evidence="1"/>
<evidence type="ECO:0000313" key="1">
    <source>
        <dbReference type="EMBL" id="KUM48835.1"/>
    </source>
</evidence>
<name>A0A101M0N2_PICGL</name>
<accession>A0A101M0N2</accession>
<dbReference type="EMBL" id="LKAM01000004">
    <property type="protein sequence ID" value="KUM48835.1"/>
    <property type="molecule type" value="Genomic_DNA"/>
</dbReference>